<protein>
    <submittedName>
        <fullName evidence="1">Uncharacterized protein</fullName>
    </submittedName>
</protein>
<reference evidence="1" key="1">
    <citation type="journal article" date="2023" name="Nat. Commun.">
        <title>Diploid and tetraploid genomes of Acorus and the evolution of monocots.</title>
        <authorList>
            <person name="Ma L."/>
            <person name="Liu K.W."/>
            <person name="Li Z."/>
            <person name="Hsiao Y.Y."/>
            <person name="Qi Y."/>
            <person name="Fu T."/>
            <person name="Tang G.D."/>
            <person name="Zhang D."/>
            <person name="Sun W.H."/>
            <person name="Liu D.K."/>
            <person name="Li Y."/>
            <person name="Chen G.Z."/>
            <person name="Liu X.D."/>
            <person name="Liao X.Y."/>
            <person name="Jiang Y.T."/>
            <person name="Yu X."/>
            <person name="Hao Y."/>
            <person name="Huang J."/>
            <person name="Zhao X.W."/>
            <person name="Ke S."/>
            <person name="Chen Y.Y."/>
            <person name="Wu W.L."/>
            <person name="Hsu J.L."/>
            <person name="Lin Y.F."/>
            <person name="Huang M.D."/>
            <person name="Li C.Y."/>
            <person name="Huang L."/>
            <person name="Wang Z.W."/>
            <person name="Zhao X."/>
            <person name="Zhong W.Y."/>
            <person name="Peng D.H."/>
            <person name="Ahmad S."/>
            <person name="Lan S."/>
            <person name="Zhang J.S."/>
            <person name="Tsai W.C."/>
            <person name="Van de Peer Y."/>
            <person name="Liu Z.J."/>
        </authorList>
    </citation>
    <scope>NUCLEOTIDE SEQUENCE</scope>
    <source>
        <strain evidence="1">CP</strain>
    </source>
</reference>
<comment type="caution">
    <text evidence="1">The sequence shown here is derived from an EMBL/GenBank/DDBJ whole genome shotgun (WGS) entry which is preliminary data.</text>
</comment>
<organism evidence="1 2">
    <name type="scientific">Acorus calamus</name>
    <name type="common">Sweet flag</name>
    <dbReference type="NCBI Taxonomy" id="4465"/>
    <lineage>
        <taxon>Eukaryota</taxon>
        <taxon>Viridiplantae</taxon>
        <taxon>Streptophyta</taxon>
        <taxon>Embryophyta</taxon>
        <taxon>Tracheophyta</taxon>
        <taxon>Spermatophyta</taxon>
        <taxon>Magnoliopsida</taxon>
        <taxon>Liliopsida</taxon>
        <taxon>Acoraceae</taxon>
        <taxon>Acorus</taxon>
    </lineage>
</organism>
<sequence>MKASCQEDMVELSRKMLEVMEGNGCVPMLETYRGGVHQVIVRIAWGVRCVTASTPLSEMDSWIEDLEGMELDGMDVGFLIERIKKLREMADGYQRDQIAGVEEQRGDHKNKCKSRLHHMEEKSKKHLDQLMGRLMLSKRNALAESITEMALARW</sequence>
<dbReference type="AlphaFoldDB" id="A0AAV9DZ06"/>
<gene>
    <name evidence="1" type="ORF">QJS10_CPA10g01827</name>
</gene>
<evidence type="ECO:0000313" key="1">
    <source>
        <dbReference type="EMBL" id="KAK1306583.1"/>
    </source>
</evidence>
<accession>A0AAV9DZ06</accession>
<proteinExistence type="predicted"/>
<reference evidence="1" key="2">
    <citation type="submission" date="2023-06" db="EMBL/GenBank/DDBJ databases">
        <authorList>
            <person name="Ma L."/>
            <person name="Liu K.-W."/>
            <person name="Li Z."/>
            <person name="Hsiao Y.-Y."/>
            <person name="Qi Y."/>
            <person name="Fu T."/>
            <person name="Tang G."/>
            <person name="Zhang D."/>
            <person name="Sun W.-H."/>
            <person name="Liu D.-K."/>
            <person name="Li Y."/>
            <person name="Chen G.-Z."/>
            <person name="Liu X.-D."/>
            <person name="Liao X.-Y."/>
            <person name="Jiang Y.-T."/>
            <person name="Yu X."/>
            <person name="Hao Y."/>
            <person name="Huang J."/>
            <person name="Zhao X.-W."/>
            <person name="Ke S."/>
            <person name="Chen Y.-Y."/>
            <person name="Wu W.-L."/>
            <person name="Hsu J.-L."/>
            <person name="Lin Y.-F."/>
            <person name="Huang M.-D."/>
            <person name="Li C.-Y."/>
            <person name="Huang L."/>
            <person name="Wang Z.-W."/>
            <person name="Zhao X."/>
            <person name="Zhong W.-Y."/>
            <person name="Peng D.-H."/>
            <person name="Ahmad S."/>
            <person name="Lan S."/>
            <person name="Zhang J.-S."/>
            <person name="Tsai W.-C."/>
            <person name="Van De Peer Y."/>
            <person name="Liu Z.-J."/>
        </authorList>
    </citation>
    <scope>NUCLEOTIDE SEQUENCE</scope>
    <source>
        <strain evidence="1">CP</strain>
        <tissue evidence="1">Leaves</tissue>
    </source>
</reference>
<evidence type="ECO:0000313" key="2">
    <source>
        <dbReference type="Proteomes" id="UP001180020"/>
    </source>
</evidence>
<dbReference type="Proteomes" id="UP001180020">
    <property type="component" value="Unassembled WGS sequence"/>
</dbReference>
<name>A0AAV9DZ06_ACOCL</name>
<keyword evidence="2" id="KW-1185">Reference proteome</keyword>
<dbReference type="EMBL" id="JAUJYO010000010">
    <property type="protein sequence ID" value="KAK1306583.1"/>
    <property type="molecule type" value="Genomic_DNA"/>
</dbReference>